<evidence type="ECO:0000256" key="8">
    <source>
        <dbReference type="SAM" id="MobiDB-lite"/>
    </source>
</evidence>
<keyword evidence="4" id="KW-0997">Cell inner membrane</keyword>
<dbReference type="GO" id="GO:0022857">
    <property type="term" value="F:transmembrane transporter activity"/>
    <property type="evidence" value="ECO:0007669"/>
    <property type="project" value="InterPro"/>
</dbReference>
<dbReference type="AlphaFoldDB" id="A0A3N2C673"/>
<reference evidence="10 11" key="1">
    <citation type="submission" date="2018-11" db="EMBL/GenBank/DDBJ databases">
        <title>Sequencing the genomes of 1000 actinobacteria strains.</title>
        <authorList>
            <person name="Klenk H.-P."/>
        </authorList>
    </citation>
    <scope>NUCLEOTIDE SEQUENCE [LARGE SCALE GENOMIC DNA]</scope>
    <source>
        <strain evidence="10 11">DSM 14012</strain>
    </source>
</reference>
<organism evidence="10 11">
    <name type="scientific">Plantibacter flavus</name>
    <dbReference type="NCBI Taxonomy" id="150123"/>
    <lineage>
        <taxon>Bacteria</taxon>
        <taxon>Bacillati</taxon>
        <taxon>Actinomycetota</taxon>
        <taxon>Actinomycetes</taxon>
        <taxon>Micrococcales</taxon>
        <taxon>Microbacteriaceae</taxon>
        <taxon>Plantibacter</taxon>
    </lineage>
</organism>
<keyword evidence="5 9" id="KW-0812">Transmembrane</keyword>
<feature type="transmembrane region" description="Helical" evidence="9">
    <location>
        <begin position="253"/>
        <end position="272"/>
    </location>
</feature>
<proteinExistence type="predicted"/>
<evidence type="ECO:0000256" key="1">
    <source>
        <dbReference type="ARBA" id="ARBA00004651"/>
    </source>
</evidence>
<dbReference type="RefSeq" id="WP_085513927.1">
    <property type="nucleotide sequence ID" value="NZ_FXAP01000006.1"/>
</dbReference>
<feature type="compositionally biased region" description="Polar residues" evidence="8">
    <location>
        <begin position="1"/>
        <end position="16"/>
    </location>
</feature>
<evidence type="ECO:0000313" key="10">
    <source>
        <dbReference type="EMBL" id="ROR82996.1"/>
    </source>
</evidence>
<gene>
    <name evidence="10" type="ORF">EDD42_3098</name>
</gene>
<keyword evidence="7 9" id="KW-0472">Membrane</keyword>
<feature type="region of interest" description="Disordered" evidence="8">
    <location>
        <begin position="1"/>
        <end position="35"/>
    </location>
</feature>
<sequence>MSVDTHTQSSATTGVSVPNAGSAGPGGGDDQRPRGPLSRLTVRGLGAAVPQALAPAVLAVLLIVFAVLSPSFLTADNLLGVLNQNALLLLAAVAMTVVVRAGGIDLSIGVAIDLAALTASALLADDYVAWVAIVGGLVVGLLVGAVNAFLIVVLRIRPFLATLSVWFIGGGVQQVATDGGSPIYLSRSSVPDEFAWLGAGTVLGVAAPIVVAVLVLIIVWAALERSRWGRVLTAAGEQPTATRISGRLAGTSMATAFIFAAGIAAIAGLILASRSQGFVANSGQLYVLDSIGAVFIGTTLSRTGRPNLFGTLVGVLIFALLTNGMNLIGLSFYWQGLARGVVLILILILGVLLARDRARKPLT</sequence>
<dbReference type="GO" id="GO:0005886">
    <property type="term" value="C:plasma membrane"/>
    <property type="evidence" value="ECO:0007669"/>
    <property type="project" value="UniProtKB-SubCell"/>
</dbReference>
<dbReference type="Proteomes" id="UP000266915">
    <property type="component" value="Unassembled WGS sequence"/>
</dbReference>
<feature type="transmembrane region" description="Helical" evidence="9">
    <location>
        <begin position="52"/>
        <end position="72"/>
    </location>
</feature>
<name>A0A3N2C673_9MICO</name>
<evidence type="ECO:0000313" key="11">
    <source>
        <dbReference type="Proteomes" id="UP000266915"/>
    </source>
</evidence>
<dbReference type="PANTHER" id="PTHR32196:SF21">
    <property type="entry name" value="ABC TRANSPORTER PERMEASE PROTEIN YPHD-RELATED"/>
    <property type="match status" value="1"/>
</dbReference>
<evidence type="ECO:0000256" key="7">
    <source>
        <dbReference type="ARBA" id="ARBA00023136"/>
    </source>
</evidence>
<feature type="transmembrane region" description="Helical" evidence="9">
    <location>
        <begin position="196"/>
        <end position="223"/>
    </location>
</feature>
<feature type="transmembrane region" description="Helical" evidence="9">
    <location>
        <begin position="159"/>
        <end position="176"/>
    </location>
</feature>
<keyword evidence="3" id="KW-1003">Cell membrane</keyword>
<dbReference type="EMBL" id="RKHL01000001">
    <property type="protein sequence ID" value="ROR82996.1"/>
    <property type="molecule type" value="Genomic_DNA"/>
</dbReference>
<feature type="transmembrane region" description="Helical" evidence="9">
    <location>
        <begin position="130"/>
        <end position="152"/>
    </location>
</feature>
<comment type="subcellular location">
    <subcellularLocation>
        <location evidence="1">Cell membrane</location>
        <topology evidence="1">Multi-pass membrane protein</topology>
    </subcellularLocation>
</comment>
<dbReference type="InterPro" id="IPR001851">
    <property type="entry name" value="ABC_transp_permease"/>
</dbReference>
<feature type="transmembrane region" description="Helical" evidence="9">
    <location>
        <begin position="336"/>
        <end position="354"/>
    </location>
</feature>
<feature type="transmembrane region" description="Helical" evidence="9">
    <location>
        <begin position="284"/>
        <end position="301"/>
    </location>
</feature>
<evidence type="ECO:0000256" key="6">
    <source>
        <dbReference type="ARBA" id="ARBA00022989"/>
    </source>
</evidence>
<evidence type="ECO:0000256" key="4">
    <source>
        <dbReference type="ARBA" id="ARBA00022519"/>
    </source>
</evidence>
<accession>A0A3N2C673</accession>
<protein>
    <submittedName>
        <fullName evidence="10">Monosaccharide ABC transporter membrane protein (CUT2 family)</fullName>
    </submittedName>
</protein>
<evidence type="ECO:0000256" key="5">
    <source>
        <dbReference type="ARBA" id="ARBA00022692"/>
    </source>
</evidence>
<dbReference type="Pfam" id="PF02653">
    <property type="entry name" value="BPD_transp_2"/>
    <property type="match status" value="1"/>
</dbReference>
<feature type="transmembrane region" description="Helical" evidence="9">
    <location>
        <begin position="78"/>
        <end position="99"/>
    </location>
</feature>
<evidence type="ECO:0000256" key="9">
    <source>
        <dbReference type="SAM" id="Phobius"/>
    </source>
</evidence>
<keyword evidence="6 9" id="KW-1133">Transmembrane helix</keyword>
<comment type="caution">
    <text evidence="10">The sequence shown here is derived from an EMBL/GenBank/DDBJ whole genome shotgun (WGS) entry which is preliminary data.</text>
</comment>
<evidence type="ECO:0000256" key="2">
    <source>
        <dbReference type="ARBA" id="ARBA00022448"/>
    </source>
</evidence>
<evidence type="ECO:0000256" key="3">
    <source>
        <dbReference type="ARBA" id="ARBA00022475"/>
    </source>
</evidence>
<dbReference type="PANTHER" id="PTHR32196">
    <property type="entry name" value="ABC TRANSPORTER PERMEASE PROTEIN YPHD-RELATED-RELATED"/>
    <property type="match status" value="1"/>
</dbReference>
<keyword evidence="2" id="KW-0813">Transport</keyword>
<keyword evidence="11" id="KW-1185">Reference proteome</keyword>
<feature type="transmembrane region" description="Helical" evidence="9">
    <location>
        <begin position="308"/>
        <end position="330"/>
    </location>
</feature>